<reference evidence="2" key="1">
    <citation type="submission" date="2018-05" db="EMBL/GenBank/DDBJ databases">
        <authorList>
            <person name="Lanie J.A."/>
            <person name="Ng W.-L."/>
            <person name="Kazmierczak K.M."/>
            <person name="Andrzejewski T.M."/>
            <person name="Davidsen T.M."/>
            <person name="Wayne K.J."/>
            <person name="Tettelin H."/>
            <person name="Glass J.I."/>
            <person name="Rusch D."/>
            <person name="Podicherti R."/>
            <person name="Tsui H.-C.T."/>
            <person name="Winkler M.E."/>
        </authorList>
    </citation>
    <scope>NUCLEOTIDE SEQUENCE</scope>
</reference>
<organism evidence="2">
    <name type="scientific">marine metagenome</name>
    <dbReference type="NCBI Taxonomy" id="408172"/>
    <lineage>
        <taxon>unclassified sequences</taxon>
        <taxon>metagenomes</taxon>
        <taxon>ecological metagenomes</taxon>
    </lineage>
</organism>
<evidence type="ECO:0000256" key="1">
    <source>
        <dbReference type="SAM" id="Phobius"/>
    </source>
</evidence>
<keyword evidence="1" id="KW-1133">Transmembrane helix</keyword>
<gene>
    <name evidence="2" type="ORF">METZ01_LOCUS217474</name>
</gene>
<protein>
    <recommendedName>
        <fullName evidence="3">PepSY domain-containing protein</fullName>
    </recommendedName>
</protein>
<sequence>VNLHLFYRKSHRWLGLLTSIQLLMWTVSGLFFTLPDITDVRGEQYLVKSKLQVIDPLVTSEFVSISEIIDVAKLSVTEEVSIKLKRRSGQWVYEIKRPLKEILIFDALSGKQRSYLGEEEVIDIIQSETNLEPINVVLINTPLTGSEFRGRDLPLYKVKVLEPKKGIVYIDPLTGEIVAVRTKLWRAWDFLWSLHIMDYRERDDFSHGLIRVFAILGLLTVLSGMLLWYYSSKYGPAKDGS</sequence>
<dbReference type="EMBL" id="UINC01050993">
    <property type="protein sequence ID" value="SVB64620.1"/>
    <property type="molecule type" value="Genomic_DNA"/>
</dbReference>
<feature type="transmembrane region" description="Helical" evidence="1">
    <location>
        <begin position="13"/>
        <end position="34"/>
    </location>
</feature>
<accession>A0A382FNK7</accession>
<proteinExistence type="predicted"/>
<feature type="transmembrane region" description="Helical" evidence="1">
    <location>
        <begin position="209"/>
        <end position="231"/>
    </location>
</feature>
<feature type="non-terminal residue" evidence="2">
    <location>
        <position position="1"/>
    </location>
</feature>
<keyword evidence="1" id="KW-0812">Transmembrane</keyword>
<evidence type="ECO:0000313" key="2">
    <source>
        <dbReference type="EMBL" id="SVB64620.1"/>
    </source>
</evidence>
<name>A0A382FNK7_9ZZZZ</name>
<dbReference type="AlphaFoldDB" id="A0A382FNK7"/>
<evidence type="ECO:0008006" key="3">
    <source>
        <dbReference type="Google" id="ProtNLM"/>
    </source>
</evidence>
<keyword evidence="1" id="KW-0472">Membrane</keyword>